<reference evidence="2 3" key="1">
    <citation type="submission" date="2019-10" db="EMBL/GenBank/DDBJ databases">
        <title>Description of Paenibacillus terrestris sp. nov.</title>
        <authorList>
            <person name="Carlier A."/>
            <person name="Qi S."/>
        </authorList>
    </citation>
    <scope>NUCLEOTIDE SEQUENCE [LARGE SCALE GENOMIC DNA]</scope>
    <source>
        <strain evidence="2 3">LMG 31458</strain>
    </source>
</reference>
<protein>
    <recommendedName>
        <fullName evidence="1">DUF5348 domain-containing protein</fullName>
    </recommendedName>
</protein>
<proteinExistence type="predicted"/>
<organism evidence="2 3">
    <name type="scientific">Paenibacillus phytorum</name>
    <dbReference type="NCBI Taxonomy" id="2654977"/>
    <lineage>
        <taxon>Bacteria</taxon>
        <taxon>Bacillati</taxon>
        <taxon>Bacillota</taxon>
        <taxon>Bacilli</taxon>
        <taxon>Bacillales</taxon>
        <taxon>Paenibacillaceae</taxon>
        <taxon>Paenibacillus</taxon>
    </lineage>
</organism>
<evidence type="ECO:0000313" key="2">
    <source>
        <dbReference type="EMBL" id="NOU73434.1"/>
    </source>
</evidence>
<sequence length="139" mass="16000">MNVKKVKNELEELLPKLKKIALSIQAMNESIAMSDLDIETRSELNYLLSMATPIEQVISEVEYWNKPIKRQGTLNKNSLGRYEIGDGDNLTSGSTIEVLKYDSFYEYDLWIKTTIEHNEDYYAIAFPGMPLNGFEARVR</sequence>
<dbReference type="Gene3D" id="2.40.10.390">
    <property type="match status" value="1"/>
</dbReference>
<evidence type="ECO:0000313" key="3">
    <source>
        <dbReference type="Proteomes" id="UP000616779"/>
    </source>
</evidence>
<accession>A0ABX1XYW4</accession>
<comment type="caution">
    <text evidence="2">The sequence shown here is derived from an EMBL/GenBank/DDBJ whole genome shotgun (WGS) entry which is preliminary data.</text>
</comment>
<dbReference type="InterPro" id="IPR035255">
    <property type="entry name" value="DUF5348"/>
</dbReference>
<evidence type="ECO:0000259" key="1">
    <source>
        <dbReference type="Pfam" id="PF17295"/>
    </source>
</evidence>
<keyword evidence="3" id="KW-1185">Reference proteome</keyword>
<feature type="domain" description="DUF5348" evidence="1">
    <location>
        <begin position="76"/>
        <end position="138"/>
    </location>
</feature>
<dbReference type="Proteomes" id="UP000616779">
    <property type="component" value="Unassembled WGS sequence"/>
</dbReference>
<dbReference type="Pfam" id="PF17295">
    <property type="entry name" value="DUF5348"/>
    <property type="match status" value="1"/>
</dbReference>
<name>A0ABX1XYW4_9BACL</name>
<dbReference type="EMBL" id="WHOA01000125">
    <property type="protein sequence ID" value="NOU73434.1"/>
    <property type="molecule type" value="Genomic_DNA"/>
</dbReference>
<gene>
    <name evidence="2" type="ORF">GC098_18740</name>
</gene>